<gene>
    <name evidence="1" type="ORF">F8388_022502</name>
</gene>
<dbReference type="AlphaFoldDB" id="A0A7J6EWW7"/>
<evidence type="ECO:0000313" key="2">
    <source>
        <dbReference type="Proteomes" id="UP000525078"/>
    </source>
</evidence>
<proteinExistence type="predicted"/>
<dbReference type="EMBL" id="JAATIP010000181">
    <property type="protein sequence ID" value="KAF4362845.1"/>
    <property type="molecule type" value="Genomic_DNA"/>
</dbReference>
<reference evidence="1 2" key="1">
    <citation type="journal article" date="2020" name="bioRxiv">
        <title>Sequence and annotation of 42 cannabis genomes reveals extensive copy number variation in cannabinoid synthesis and pathogen resistance genes.</title>
        <authorList>
            <person name="Mckernan K.J."/>
            <person name="Helbert Y."/>
            <person name="Kane L.T."/>
            <person name="Ebling H."/>
            <person name="Zhang L."/>
            <person name="Liu B."/>
            <person name="Eaton Z."/>
            <person name="Mclaughlin S."/>
            <person name="Kingan S."/>
            <person name="Baybayan P."/>
            <person name="Concepcion G."/>
            <person name="Jordan M."/>
            <person name="Riva A."/>
            <person name="Barbazuk W."/>
            <person name="Harkins T."/>
        </authorList>
    </citation>
    <scope>NUCLEOTIDE SEQUENCE [LARGE SCALE GENOMIC DNA]</scope>
    <source>
        <strain evidence="2">cv. Jamaican Lion 4</strain>
        <tissue evidence="1">Leaf</tissue>
    </source>
</reference>
<comment type="caution">
    <text evidence="1">The sequence shown here is derived from an EMBL/GenBank/DDBJ whole genome shotgun (WGS) entry which is preliminary data.</text>
</comment>
<name>A0A7J6EWW7_CANSA</name>
<accession>A0A7J6EWW7</accession>
<organism evidence="1 2">
    <name type="scientific">Cannabis sativa</name>
    <name type="common">Hemp</name>
    <name type="synonym">Marijuana</name>
    <dbReference type="NCBI Taxonomy" id="3483"/>
    <lineage>
        <taxon>Eukaryota</taxon>
        <taxon>Viridiplantae</taxon>
        <taxon>Streptophyta</taxon>
        <taxon>Embryophyta</taxon>
        <taxon>Tracheophyta</taxon>
        <taxon>Spermatophyta</taxon>
        <taxon>Magnoliopsida</taxon>
        <taxon>eudicotyledons</taxon>
        <taxon>Gunneridae</taxon>
        <taxon>Pentapetalae</taxon>
        <taxon>rosids</taxon>
        <taxon>fabids</taxon>
        <taxon>Rosales</taxon>
        <taxon>Cannabaceae</taxon>
        <taxon>Cannabis</taxon>
    </lineage>
</organism>
<dbReference type="Proteomes" id="UP000525078">
    <property type="component" value="Unassembled WGS sequence"/>
</dbReference>
<protein>
    <submittedName>
        <fullName evidence="1">Uncharacterized protein</fullName>
    </submittedName>
</protein>
<sequence>MPTSRGLKVEQYPLLEELGVTYVFLTCFQAQVVKSLTLFYAQVVKHWAPFLMRSEEVKEKPTFNLLLHACIELVNLHPDFGGELLCGGKETKKVLKIRRKQQQVLGESSFGWQLRREWKFLSYCFLVVTTVFLGLFKGKSISFELCKFCGQSFGVRIAILDILLTYRLDDIEYIRKDEQNKP</sequence>
<evidence type="ECO:0000313" key="1">
    <source>
        <dbReference type="EMBL" id="KAF4362845.1"/>
    </source>
</evidence>